<dbReference type="Proteomes" id="UP000250069">
    <property type="component" value="Chromosome"/>
</dbReference>
<dbReference type="GO" id="GO:0016747">
    <property type="term" value="F:acyltransferase activity, transferring groups other than amino-acyl groups"/>
    <property type="evidence" value="ECO:0007669"/>
    <property type="project" value="InterPro"/>
</dbReference>
<dbReference type="EMBL" id="CP063687">
    <property type="protein sequence ID" value="QOY25623.1"/>
    <property type="molecule type" value="Genomic_DNA"/>
</dbReference>
<evidence type="ECO:0000313" key="5">
    <source>
        <dbReference type="Proteomes" id="UP000587477"/>
    </source>
</evidence>
<dbReference type="InterPro" id="IPR000182">
    <property type="entry name" value="GNAT_dom"/>
</dbReference>
<dbReference type="EMBL" id="CP030150">
    <property type="protein sequence ID" value="AWX71531.1"/>
    <property type="molecule type" value="Genomic_DNA"/>
</dbReference>
<evidence type="ECO:0000313" key="4">
    <source>
        <dbReference type="Proteomes" id="UP000250069"/>
    </source>
</evidence>
<proteinExistence type="predicted"/>
<keyword evidence="3" id="KW-0808">Transferase</keyword>
<dbReference type="AlphaFoldDB" id="A0A1D9PHS1"/>
<keyword evidence="3" id="KW-0012">Acyltransferase</keyword>
<name>A0A1D9PHS1_BACVE</name>
<dbReference type="Gene3D" id="3.40.630.30">
    <property type="match status" value="1"/>
</dbReference>
<feature type="domain" description="N-acetyltransferase" evidence="1">
    <location>
        <begin position="2"/>
        <end position="146"/>
    </location>
</feature>
<dbReference type="PROSITE" id="PS51186">
    <property type="entry name" value="GNAT"/>
    <property type="match status" value="1"/>
</dbReference>
<reference evidence="5" key="3">
    <citation type="submission" date="2020-10" db="EMBL/GenBank/DDBJ databases">
        <title>Complete genome sequence of Bacillus velezensis NST6.</title>
        <authorList>
            <person name="Choi J."/>
        </authorList>
    </citation>
    <scope>NUCLEOTIDE SEQUENCE [LARGE SCALE GENOMIC DNA]</scope>
    <source>
        <strain evidence="5">NST6</strain>
    </source>
</reference>
<dbReference type="Pfam" id="PF00583">
    <property type="entry name" value="Acetyltransf_1"/>
    <property type="match status" value="1"/>
</dbReference>
<accession>A0A1D9PHS1</accession>
<dbReference type="KEGG" id="bmp:NG74_01110"/>
<evidence type="ECO:0000313" key="3">
    <source>
        <dbReference type="EMBL" id="QOY25623.1"/>
    </source>
</evidence>
<dbReference type="InterPro" id="IPR016181">
    <property type="entry name" value="Acyl_CoA_acyltransferase"/>
</dbReference>
<dbReference type="SUPFAM" id="SSF55729">
    <property type="entry name" value="Acyl-CoA N-acyltransferases (Nat)"/>
    <property type="match status" value="1"/>
</dbReference>
<gene>
    <name evidence="3" type="ORF">BACVE_000552</name>
    <name evidence="2" type="ORF">BVDSYZ_05675</name>
</gene>
<evidence type="ECO:0000313" key="2">
    <source>
        <dbReference type="EMBL" id="AWX71531.1"/>
    </source>
</evidence>
<accession>A0A2D3DLZ2</accession>
<protein>
    <submittedName>
        <fullName evidence="2 3">Acetyltransferase</fullName>
        <ecNumber evidence="3">2.3.1.-</ecNumber>
    </submittedName>
</protein>
<dbReference type="RefSeq" id="WP_007409151.1">
    <property type="nucleotide sequence ID" value="NZ_AP018402.1"/>
</dbReference>
<sequence>MVEVKPITAEDTYAIRHSVLRPHQTIEDCKYDQDSVKGAFHLGGFYDGTLISIASFYPQNQQALQAAPAYQLRGMATLEEYRTQKAGSTLIAYAERKLADMGAALVWCNARCHVKGYYEKLGWKSTGSPFDIPGIGPHVIMYKELA</sequence>
<dbReference type="STRING" id="1155777.BANAU_1007"/>
<reference evidence="3" key="2">
    <citation type="journal article" date="2020" name="Genomics">
        <title>Complete genome sequence of Bacillus velezensis NST6 and comparison with the species belonging to operational group B. amyloliquefaciens.</title>
        <authorList>
            <person name="Choi J."/>
            <person name="Nam J."/>
            <person name="Seo M.H."/>
        </authorList>
    </citation>
    <scope>NUCLEOTIDE SEQUENCE</scope>
    <source>
        <strain evidence="3">NST6</strain>
    </source>
</reference>
<dbReference type="Proteomes" id="UP000587477">
    <property type="component" value="Chromosome"/>
</dbReference>
<reference evidence="2 4" key="1">
    <citation type="submission" date="2018-06" db="EMBL/GenBank/DDBJ databases">
        <title>Complete Genome Sequence of Bacillus velezensis DSYZ, a Plant Growth-Promoting Rhizobacterium with Antifungal Activity.</title>
        <authorList>
            <person name="Du B."/>
            <person name="Ding Y."/>
            <person name="Liu K."/>
            <person name="Yao L."/>
            <person name="Wang C."/>
            <person name="Li H."/>
            <person name="Liu H."/>
        </authorList>
    </citation>
    <scope>NUCLEOTIDE SEQUENCE [LARGE SCALE GENOMIC DNA]</scope>
    <source>
        <strain evidence="2 4">DSYZ</strain>
    </source>
</reference>
<organism evidence="3 5">
    <name type="scientific">Bacillus velezensis</name>
    <dbReference type="NCBI Taxonomy" id="492670"/>
    <lineage>
        <taxon>Bacteria</taxon>
        <taxon>Bacillati</taxon>
        <taxon>Bacillota</taxon>
        <taxon>Bacilli</taxon>
        <taxon>Bacillales</taxon>
        <taxon>Bacillaceae</taxon>
        <taxon>Bacillus</taxon>
        <taxon>Bacillus amyloliquefaciens group</taxon>
    </lineage>
</organism>
<dbReference type="EC" id="2.3.1.-" evidence="3"/>
<evidence type="ECO:0000259" key="1">
    <source>
        <dbReference type="PROSITE" id="PS51186"/>
    </source>
</evidence>